<dbReference type="RefSeq" id="WP_139632579.1">
    <property type="nucleotide sequence ID" value="NZ_VDLX02000008.1"/>
</dbReference>
<dbReference type="OrthoDB" id="3512100at2"/>
<name>A0A5C4WC97_9ACTN</name>
<dbReference type="InterPro" id="IPR015943">
    <property type="entry name" value="WD40/YVTN_repeat-like_dom_sf"/>
</dbReference>
<reference evidence="1 2" key="1">
    <citation type="submission" date="2019-10" db="EMBL/GenBank/DDBJ databases">
        <title>Nonomuraea sp. nov., isolated from Phyllanthus amarus.</title>
        <authorList>
            <person name="Klykleung N."/>
            <person name="Tanasupawat S."/>
        </authorList>
    </citation>
    <scope>NUCLEOTIDE SEQUENCE [LARGE SCALE GENOMIC DNA]</scope>
    <source>
        <strain evidence="1 2">PA1-10</strain>
    </source>
</reference>
<sequence length="340" mass="35645">MRARILTVVVAAALVAAPGVAHAGSTADRLAGATADRLASPSTDRRAVPHSGHDAIRYASIKKCTVKGEERPCGDWRLVMHSGERGVLPDAQGVALDTKGRSVRYAPAPVAVSGNGLRVAYFTKKGRLAVRTLGGGVTLFAANALPRVRQDGVTLLLSDDGGRLAATTDGGTRVFDTATGARLGTVPADLSVLGFSFDGHEILTSVDAGESVVDLAVYADTGERILRGTPPQVVVANGPQALSADGRTVASAVMGAKPQLVVYDLQTDQVTARRRIKLPAGELHMIDWTGDTQVTLHLTRHRSGGDTMTIVQIDTETGAVRVRDRYTMLKDTFVFAACGG</sequence>
<dbReference type="SUPFAM" id="SSF82171">
    <property type="entry name" value="DPP6 N-terminal domain-like"/>
    <property type="match status" value="1"/>
</dbReference>
<keyword evidence="2" id="KW-1185">Reference proteome</keyword>
<protein>
    <submittedName>
        <fullName evidence="1">Uncharacterized protein</fullName>
    </submittedName>
</protein>
<accession>A0A5C4WC97</accession>
<organism evidence="1 2">
    <name type="scientific">Nonomuraea phyllanthi</name>
    <dbReference type="NCBI Taxonomy" id="2219224"/>
    <lineage>
        <taxon>Bacteria</taxon>
        <taxon>Bacillati</taxon>
        <taxon>Actinomycetota</taxon>
        <taxon>Actinomycetes</taxon>
        <taxon>Streptosporangiales</taxon>
        <taxon>Streptosporangiaceae</taxon>
        <taxon>Nonomuraea</taxon>
    </lineage>
</organism>
<dbReference type="Proteomes" id="UP000312512">
    <property type="component" value="Unassembled WGS sequence"/>
</dbReference>
<evidence type="ECO:0000313" key="1">
    <source>
        <dbReference type="EMBL" id="KAB8193123.1"/>
    </source>
</evidence>
<dbReference type="Gene3D" id="2.130.10.10">
    <property type="entry name" value="YVTN repeat-like/Quinoprotein amine dehydrogenase"/>
    <property type="match status" value="1"/>
</dbReference>
<dbReference type="AlphaFoldDB" id="A0A5C4WC97"/>
<gene>
    <name evidence="1" type="ORF">FH608_022665</name>
</gene>
<dbReference type="EMBL" id="VDLX02000008">
    <property type="protein sequence ID" value="KAB8193123.1"/>
    <property type="molecule type" value="Genomic_DNA"/>
</dbReference>
<comment type="caution">
    <text evidence="1">The sequence shown here is derived from an EMBL/GenBank/DDBJ whole genome shotgun (WGS) entry which is preliminary data.</text>
</comment>
<proteinExistence type="predicted"/>
<evidence type="ECO:0000313" key="2">
    <source>
        <dbReference type="Proteomes" id="UP000312512"/>
    </source>
</evidence>